<evidence type="ECO:0000256" key="11">
    <source>
        <dbReference type="ARBA" id="ARBA00023136"/>
    </source>
</evidence>
<dbReference type="GO" id="GO:0000155">
    <property type="term" value="F:phosphorelay sensor kinase activity"/>
    <property type="evidence" value="ECO:0007669"/>
    <property type="project" value="InterPro"/>
</dbReference>
<keyword evidence="8 13" id="KW-0418">Kinase</keyword>
<evidence type="ECO:0000256" key="1">
    <source>
        <dbReference type="ARBA" id="ARBA00000085"/>
    </source>
</evidence>
<keyword evidence="11" id="KW-0472">Membrane</keyword>
<evidence type="ECO:0000256" key="5">
    <source>
        <dbReference type="ARBA" id="ARBA00022553"/>
    </source>
</evidence>
<dbReference type="InterPro" id="IPR050351">
    <property type="entry name" value="BphY/WalK/GraS-like"/>
</dbReference>
<feature type="domain" description="Histidine kinase" evidence="12">
    <location>
        <begin position="93"/>
        <end position="307"/>
    </location>
</feature>
<keyword evidence="14" id="KW-1185">Reference proteome</keyword>
<keyword evidence="7" id="KW-0812">Transmembrane</keyword>
<evidence type="ECO:0000256" key="4">
    <source>
        <dbReference type="ARBA" id="ARBA00022475"/>
    </source>
</evidence>
<dbReference type="GO" id="GO:0016036">
    <property type="term" value="P:cellular response to phosphate starvation"/>
    <property type="evidence" value="ECO:0007669"/>
    <property type="project" value="TreeGrafter"/>
</dbReference>
<dbReference type="Pfam" id="PF02518">
    <property type="entry name" value="HATPase_c"/>
    <property type="match status" value="1"/>
</dbReference>
<dbReference type="GO" id="GO:0005886">
    <property type="term" value="C:plasma membrane"/>
    <property type="evidence" value="ECO:0007669"/>
    <property type="project" value="UniProtKB-SubCell"/>
</dbReference>
<dbReference type="InterPro" id="IPR036890">
    <property type="entry name" value="HATPase_C_sf"/>
</dbReference>
<dbReference type="EMBL" id="BLYI01000069">
    <property type="protein sequence ID" value="GFO86562.1"/>
    <property type="molecule type" value="Genomic_DNA"/>
</dbReference>
<keyword evidence="4" id="KW-1003">Cell membrane</keyword>
<dbReference type="SMART" id="SM00388">
    <property type="entry name" value="HisKA"/>
    <property type="match status" value="1"/>
</dbReference>
<comment type="subcellular location">
    <subcellularLocation>
        <location evidence="2">Cell membrane</location>
        <topology evidence="2">Multi-pass membrane protein</topology>
    </subcellularLocation>
</comment>
<dbReference type="PANTHER" id="PTHR45453:SF2">
    <property type="entry name" value="HISTIDINE KINASE"/>
    <property type="match status" value="1"/>
</dbReference>
<evidence type="ECO:0000313" key="13">
    <source>
        <dbReference type="EMBL" id="GFO86562.1"/>
    </source>
</evidence>
<dbReference type="PRINTS" id="PR00344">
    <property type="entry name" value="BCTRLSENSOR"/>
</dbReference>
<comment type="catalytic activity">
    <reaction evidence="1">
        <text>ATP + protein L-histidine = ADP + protein N-phospho-L-histidine.</text>
        <dbReference type="EC" id="2.7.13.3"/>
    </reaction>
</comment>
<proteinExistence type="predicted"/>
<evidence type="ECO:0000256" key="6">
    <source>
        <dbReference type="ARBA" id="ARBA00022679"/>
    </source>
</evidence>
<evidence type="ECO:0000313" key="14">
    <source>
        <dbReference type="Proteomes" id="UP000613208"/>
    </source>
</evidence>
<dbReference type="PANTHER" id="PTHR45453">
    <property type="entry name" value="PHOSPHATE REGULON SENSOR PROTEIN PHOR"/>
    <property type="match status" value="1"/>
</dbReference>
<dbReference type="InterPro" id="IPR003661">
    <property type="entry name" value="HisK_dim/P_dom"/>
</dbReference>
<keyword evidence="5" id="KW-0597">Phosphoprotein</keyword>
<name>A0A916Q915_9FIRM</name>
<dbReference type="PROSITE" id="PS50109">
    <property type="entry name" value="HIS_KIN"/>
    <property type="match status" value="1"/>
</dbReference>
<dbReference type="EC" id="2.7.13.3" evidence="3"/>
<evidence type="ECO:0000256" key="8">
    <source>
        <dbReference type="ARBA" id="ARBA00022777"/>
    </source>
</evidence>
<keyword evidence="9" id="KW-1133">Transmembrane helix</keyword>
<evidence type="ECO:0000256" key="10">
    <source>
        <dbReference type="ARBA" id="ARBA00023012"/>
    </source>
</evidence>
<dbReference type="Gene3D" id="3.30.565.10">
    <property type="entry name" value="Histidine kinase-like ATPase, C-terminal domain"/>
    <property type="match status" value="1"/>
</dbReference>
<evidence type="ECO:0000256" key="9">
    <source>
        <dbReference type="ARBA" id="ARBA00022989"/>
    </source>
</evidence>
<dbReference type="Proteomes" id="UP000613208">
    <property type="component" value="Unassembled WGS sequence"/>
</dbReference>
<dbReference type="InterPro" id="IPR003594">
    <property type="entry name" value="HATPase_dom"/>
</dbReference>
<evidence type="ECO:0000259" key="12">
    <source>
        <dbReference type="PROSITE" id="PS50109"/>
    </source>
</evidence>
<organism evidence="13 14">
    <name type="scientific">Anaerostipes butyraticus</name>
    <dbReference type="NCBI Taxonomy" id="645466"/>
    <lineage>
        <taxon>Bacteria</taxon>
        <taxon>Bacillati</taxon>
        <taxon>Bacillota</taxon>
        <taxon>Clostridia</taxon>
        <taxon>Lachnospirales</taxon>
        <taxon>Lachnospiraceae</taxon>
        <taxon>Anaerostipes</taxon>
    </lineage>
</organism>
<dbReference type="SUPFAM" id="SSF55874">
    <property type="entry name" value="ATPase domain of HSP90 chaperone/DNA topoisomerase II/histidine kinase"/>
    <property type="match status" value="1"/>
</dbReference>
<dbReference type="GO" id="GO:0004721">
    <property type="term" value="F:phosphoprotein phosphatase activity"/>
    <property type="evidence" value="ECO:0007669"/>
    <property type="project" value="TreeGrafter"/>
</dbReference>
<dbReference type="Pfam" id="PF00512">
    <property type="entry name" value="HisKA"/>
    <property type="match status" value="1"/>
</dbReference>
<evidence type="ECO:0000256" key="7">
    <source>
        <dbReference type="ARBA" id="ARBA00022692"/>
    </source>
</evidence>
<dbReference type="InterPro" id="IPR005467">
    <property type="entry name" value="His_kinase_dom"/>
</dbReference>
<reference evidence="13" key="1">
    <citation type="submission" date="2020-06" db="EMBL/GenBank/DDBJ databases">
        <title>Characterization of fructooligosaccharide metabolism and fructooligosaccharide-degrading enzymes in human commensal butyrate producers.</title>
        <authorList>
            <person name="Tanno H."/>
            <person name="Fujii T."/>
            <person name="Hirano K."/>
            <person name="Maeno S."/>
            <person name="Tonozuka T."/>
            <person name="Sakamoto M."/>
            <person name="Ohkuma M."/>
            <person name="Tochio T."/>
            <person name="Endo A."/>
        </authorList>
    </citation>
    <scope>NUCLEOTIDE SEQUENCE</scope>
    <source>
        <strain evidence="13">JCM 17466</strain>
    </source>
</reference>
<dbReference type="InterPro" id="IPR036097">
    <property type="entry name" value="HisK_dim/P_sf"/>
</dbReference>
<dbReference type="CDD" id="cd00082">
    <property type="entry name" value="HisKA"/>
    <property type="match status" value="1"/>
</dbReference>
<dbReference type="SMART" id="SM00387">
    <property type="entry name" value="HATPase_c"/>
    <property type="match status" value="1"/>
</dbReference>
<dbReference type="RefSeq" id="WP_201312215.1">
    <property type="nucleotide sequence ID" value="NZ_BLYI01000069.1"/>
</dbReference>
<dbReference type="Gene3D" id="1.10.287.130">
    <property type="match status" value="1"/>
</dbReference>
<keyword evidence="6" id="KW-0808">Transferase</keyword>
<comment type="caution">
    <text evidence="13">The sequence shown here is derived from an EMBL/GenBank/DDBJ whole genome shotgun (WGS) entry which is preliminary data.</text>
</comment>
<protein>
    <recommendedName>
        <fullName evidence="3">histidine kinase</fullName>
        <ecNumber evidence="3">2.7.13.3</ecNumber>
    </recommendedName>
</protein>
<dbReference type="AlphaFoldDB" id="A0A916Q915"/>
<evidence type="ECO:0000256" key="2">
    <source>
        <dbReference type="ARBA" id="ARBA00004651"/>
    </source>
</evidence>
<dbReference type="CDD" id="cd00075">
    <property type="entry name" value="HATPase"/>
    <property type="match status" value="1"/>
</dbReference>
<gene>
    <name evidence="13" type="ORF">ANBU17_29090</name>
</gene>
<sequence length="308" mass="36056">MAEIVIIAVLFTGAAALGIKYLRMKQDIYDFGTYLDECLDQMIAGKEMRRMDESEESMWGRTYDKLKKLDYIWKKQNQKNIEEKKQMKELISDISHQTRTPSANMKLYLEILTREDLTEEERRQFLRKIQLQEEKLEFLMESLVKMSRLETGVLTLHMELQPFYETLVRAVAAIVPKAEKKKIMIYVDCAETLLLCHDRKWTEEAVFNLLDNAVKYTEPGGEINISAKEQEIYTKISIRDTGKGIEQSRQAEIFQRFYREPEVSQKEGIGIGLYLTRKIITVQNGYIEVHSEPGKGAEFQIYLPRKEL</sequence>
<evidence type="ECO:0000256" key="3">
    <source>
        <dbReference type="ARBA" id="ARBA00012438"/>
    </source>
</evidence>
<dbReference type="InterPro" id="IPR004358">
    <property type="entry name" value="Sig_transdc_His_kin-like_C"/>
</dbReference>
<keyword evidence="10" id="KW-0902">Two-component regulatory system</keyword>
<dbReference type="SUPFAM" id="SSF47384">
    <property type="entry name" value="Homodimeric domain of signal transducing histidine kinase"/>
    <property type="match status" value="1"/>
</dbReference>
<accession>A0A916Q915</accession>
<dbReference type="FunFam" id="3.30.565.10:FF:000006">
    <property type="entry name" value="Sensor histidine kinase WalK"/>
    <property type="match status" value="1"/>
</dbReference>